<keyword evidence="1" id="KW-0472">Membrane</keyword>
<dbReference type="STRING" id="100884.GCA_000269565_02975"/>
<protein>
    <submittedName>
        <fullName evidence="2">Uncharacterized protein</fullName>
    </submittedName>
</protein>
<dbReference type="AlphaFoldDB" id="E7G8P3"/>
<dbReference type="EMBL" id="ADKX01000020">
    <property type="protein sequence ID" value="EFW05622.1"/>
    <property type="molecule type" value="Genomic_DNA"/>
</dbReference>
<keyword evidence="1" id="KW-1133">Transmembrane helix</keyword>
<dbReference type="Proteomes" id="UP000003157">
    <property type="component" value="Unassembled WGS sequence"/>
</dbReference>
<comment type="caution">
    <text evidence="2">The sequence shown here is derived from an EMBL/GenBank/DDBJ whole genome shotgun (WGS) entry which is preliminary data.</text>
</comment>
<dbReference type="RefSeq" id="WP_008788247.1">
    <property type="nucleotide sequence ID" value="NZ_AKCB01000002.1"/>
</dbReference>
<keyword evidence="1" id="KW-0812">Transmembrane</keyword>
<dbReference type="GeneID" id="78230774"/>
<reference evidence="2 3" key="1">
    <citation type="submission" date="2010-12" db="EMBL/GenBank/DDBJ databases">
        <title>The Genome Sequence of Coprobacillus sp. strain 29_1.</title>
        <authorList>
            <consortium name="The Broad Institute Genome Sequencing Platform"/>
            <person name="Earl A."/>
            <person name="Ward D."/>
            <person name="Feldgarden M."/>
            <person name="Gevers D."/>
            <person name="Daigneault M."/>
            <person name="Sibley C.D."/>
            <person name="White A."/>
            <person name="Strauss J."/>
            <person name="Allen-Vercoe E."/>
            <person name="Young S.K."/>
            <person name="Zeng Q."/>
            <person name="Gargeya S."/>
            <person name="Fitzgerald M."/>
            <person name="Haas B."/>
            <person name="Abouelleil A."/>
            <person name="Alvarado L."/>
            <person name="Arachchi H.M."/>
            <person name="Berlin A."/>
            <person name="Brown A."/>
            <person name="Chapman S.B."/>
            <person name="Chen Z."/>
            <person name="Dunbar C."/>
            <person name="Freedman E."/>
            <person name="Gearin G."/>
            <person name="Gellesch M."/>
            <person name="Goldberg J."/>
            <person name="Griggs A."/>
            <person name="Gujja S."/>
            <person name="Heilman E."/>
            <person name="Heiman D."/>
            <person name="Howarth C."/>
            <person name="Larson L."/>
            <person name="Lui A."/>
            <person name="MacDonald P.J.P."/>
            <person name="Mehta T."/>
            <person name="Montmayeur A."/>
            <person name="Murphy C."/>
            <person name="Neiman D."/>
            <person name="Pearson M."/>
            <person name="Priest M."/>
            <person name="Roberts A."/>
            <person name="Saif S."/>
            <person name="Shea T."/>
            <person name="Shenoy N."/>
            <person name="Sisk P."/>
            <person name="Stolte C."/>
            <person name="Sykes S."/>
            <person name="White J."/>
            <person name="Yandava C."/>
            <person name="Nusbaum C."/>
            <person name="Birren B."/>
        </authorList>
    </citation>
    <scope>NUCLEOTIDE SEQUENCE [LARGE SCALE GENOMIC DNA]</scope>
    <source>
        <strain evidence="2 3">29_1</strain>
    </source>
</reference>
<organism evidence="2 3">
    <name type="scientific">Coprobacillus cateniformis</name>
    <dbReference type="NCBI Taxonomy" id="100884"/>
    <lineage>
        <taxon>Bacteria</taxon>
        <taxon>Bacillati</taxon>
        <taxon>Bacillota</taxon>
        <taxon>Erysipelotrichia</taxon>
        <taxon>Erysipelotrichales</taxon>
        <taxon>Coprobacillaceae</taxon>
        <taxon>Coprobacillus</taxon>
    </lineage>
</organism>
<accession>E7G8P3</accession>
<gene>
    <name evidence="2" type="ORF">HMPREF9488_01131</name>
</gene>
<dbReference type="eggNOG" id="ENOG50343XZ">
    <property type="taxonomic scope" value="Bacteria"/>
</dbReference>
<feature type="transmembrane region" description="Helical" evidence="1">
    <location>
        <begin position="12"/>
        <end position="34"/>
    </location>
</feature>
<feature type="transmembrane region" description="Helical" evidence="1">
    <location>
        <begin position="46"/>
        <end position="66"/>
    </location>
</feature>
<dbReference type="OrthoDB" id="1644719at2"/>
<sequence length="86" mass="9690">MFHKVSKIIKVCAYLFLFGNIISQGYSIAINTSYLNTGQLMGVESMILMLWSCFISFLISSLIYGAGEIIEYYEKANSKISDDLTK</sequence>
<dbReference type="HOGENOM" id="CLU_2583722_0_0_9"/>
<keyword evidence="3" id="KW-1185">Reference proteome</keyword>
<evidence type="ECO:0000313" key="2">
    <source>
        <dbReference type="EMBL" id="EFW05622.1"/>
    </source>
</evidence>
<name>E7G8P3_9FIRM</name>
<evidence type="ECO:0000313" key="3">
    <source>
        <dbReference type="Proteomes" id="UP000003157"/>
    </source>
</evidence>
<evidence type="ECO:0000256" key="1">
    <source>
        <dbReference type="SAM" id="Phobius"/>
    </source>
</evidence>
<proteinExistence type="predicted"/>